<dbReference type="AlphaFoldDB" id="A0A6C0HEA2"/>
<proteinExistence type="predicted"/>
<name>A0A6C0HEA2_9ZZZZ</name>
<organism evidence="1">
    <name type="scientific">viral metagenome</name>
    <dbReference type="NCBI Taxonomy" id="1070528"/>
    <lineage>
        <taxon>unclassified sequences</taxon>
        <taxon>metagenomes</taxon>
        <taxon>organismal metagenomes</taxon>
    </lineage>
</organism>
<sequence>MSPNKHSKNKYSNYPVRNLSSAVHSMPVDYRNYAMSNPNTPTSSPSSPSILSSIKDGFGIGLGASLADRLTGSIFGPRTIEVQHNNCDKVIDTYKTGLQNNNITPKLEQDYQQCVKK</sequence>
<dbReference type="EMBL" id="MN739934">
    <property type="protein sequence ID" value="QHT78506.1"/>
    <property type="molecule type" value="Genomic_DNA"/>
</dbReference>
<reference evidence="1" key="1">
    <citation type="journal article" date="2020" name="Nature">
        <title>Giant virus diversity and host interactions through global metagenomics.</title>
        <authorList>
            <person name="Schulz F."/>
            <person name="Roux S."/>
            <person name="Paez-Espino D."/>
            <person name="Jungbluth S."/>
            <person name="Walsh D.A."/>
            <person name="Denef V.J."/>
            <person name="McMahon K.D."/>
            <person name="Konstantinidis K.T."/>
            <person name="Eloe-Fadrosh E.A."/>
            <person name="Kyrpides N.C."/>
            <person name="Woyke T."/>
        </authorList>
    </citation>
    <scope>NUCLEOTIDE SEQUENCE</scope>
    <source>
        <strain evidence="1">GVMAG-M-3300023179-92</strain>
    </source>
</reference>
<protein>
    <submittedName>
        <fullName evidence="1">Uncharacterized protein</fullName>
    </submittedName>
</protein>
<accession>A0A6C0HEA2</accession>
<evidence type="ECO:0000313" key="1">
    <source>
        <dbReference type="EMBL" id="QHT78506.1"/>
    </source>
</evidence>